<reference evidence="1 4" key="2">
    <citation type="submission" date="2019-04" db="EMBL/GenBank/DDBJ databases">
        <title>Isolation and culture of sulfate reducing bacteria from the cold seep of the South China Sea.</title>
        <authorList>
            <person name="Sun C."/>
            <person name="Liu R."/>
        </authorList>
    </citation>
    <scope>NUCLEOTIDE SEQUENCE [LARGE SCALE GENOMIC DNA]</scope>
    <source>
        <strain evidence="1 4">CS1</strain>
    </source>
</reference>
<proteinExistence type="predicted"/>
<sequence>MSQQYYYPHDAYYAQQMQQQPSQQQQYAQYPNYQQYPANYDGMCTSPPGVQSWFNFKDGHYLRGFLIGAGVAVLLTNPRVQQAAVKGAVTLWTSAQGAVEELKEKVQDFRAEMSHKASSSDEEKA</sequence>
<evidence type="ECO:0000313" key="1">
    <source>
        <dbReference type="EMBL" id="QJT09005.1"/>
    </source>
</evidence>
<organism evidence="2 3">
    <name type="scientific">Oceanidesulfovibrio marinus</name>
    <dbReference type="NCBI Taxonomy" id="370038"/>
    <lineage>
        <taxon>Bacteria</taxon>
        <taxon>Pseudomonadati</taxon>
        <taxon>Thermodesulfobacteriota</taxon>
        <taxon>Desulfovibrionia</taxon>
        <taxon>Desulfovibrionales</taxon>
        <taxon>Desulfovibrionaceae</taxon>
        <taxon>Oceanidesulfovibrio</taxon>
    </lineage>
</organism>
<dbReference type="Proteomes" id="UP000434052">
    <property type="component" value="Unassembled WGS sequence"/>
</dbReference>
<evidence type="ECO:0000313" key="3">
    <source>
        <dbReference type="Proteomes" id="UP000434052"/>
    </source>
</evidence>
<keyword evidence="4" id="KW-1185">Reference proteome</keyword>
<dbReference type="Proteomes" id="UP000503251">
    <property type="component" value="Chromosome"/>
</dbReference>
<evidence type="ECO:0000313" key="2">
    <source>
        <dbReference type="EMBL" id="TVM36569.1"/>
    </source>
</evidence>
<accession>A0A6P1ZMK9</accession>
<dbReference type="EMBL" id="QMIF01000001">
    <property type="protein sequence ID" value="TVM36569.1"/>
    <property type="molecule type" value="Genomic_DNA"/>
</dbReference>
<dbReference type="OrthoDB" id="5459648at2"/>
<protein>
    <submittedName>
        <fullName evidence="2">YtxH domain-containing protein</fullName>
    </submittedName>
</protein>
<reference evidence="2 3" key="1">
    <citation type="submission" date="2018-06" db="EMBL/GenBank/DDBJ databases">
        <title>Complete genome of Desulfovibrio marinus P48SEP.</title>
        <authorList>
            <person name="Crispim J.S."/>
            <person name="Vidigal P.M.P."/>
            <person name="Silva L.C.F."/>
            <person name="Araujo L.C."/>
            <person name="Laguardia C.N."/>
            <person name="Dias R.S."/>
            <person name="Sousa M.P."/>
            <person name="Paula S.O."/>
            <person name="Silva C."/>
        </authorList>
    </citation>
    <scope>NUCLEOTIDE SEQUENCE [LARGE SCALE GENOMIC DNA]</scope>
    <source>
        <strain evidence="2 3">P48SEP</strain>
    </source>
</reference>
<name>A0A6P1ZMK9_9BACT</name>
<dbReference type="AlphaFoldDB" id="A0A6P1ZMK9"/>
<gene>
    <name evidence="2" type="ORF">DQK91_01185</name>
    <name evidence="1" type="ORF">E8L03_08705</name>
</gene>
<evidence type="ECO:0000313" key="4">
    <source>
        <dbReference type="Proteomes" id="UP000503251"/>
    </source>
</evidence>
<dbReference type="EMBL" id="CP039543">
    <property type="protein sequence ID" value="QJT09005.1"/>
    <property type="molecule type" value="Genomic_DNA"/>
</dbReference>
<dbReference type="RefSeq" id="WP_144233604.1">
    <property type="nucleotide sequence ID" value="NZ_CP039543.1"/>
</dbReference>